<dbReference type="Pfam" id="PF21941">
    <property type="entry name" value="SMEK_N"/>
    <property type="match status" value="1"/>
</dbReference>
<evidence type="ECO:0000259" key="1">
    <source>
        <dbReference type="Pfam" id="PF21941"/>
    </source>
</evidence>
<organism evidence="2 3">
    <name type="scientific">Clostridium perfringens</name>
    <dbReference type="NCBI Taxonomy" id="1502"/>
    <lineage>
        <taxon>Bacteria</taxon>
        <taxon>Bacillati</taxon>
        <taxon>Bacillota</taxon>
        <taxon>Clostridia</taxon>
        <taxon>Eubacteriales</taxon>
        <taxon>Clostridiaceae</taxon>
        <taxon>Clostridium</taxon>
    </lineage>
</organism>
<dbReference type="Proteomes" id="UP001222958">
    <property type="component" value="Unassembled WGS sequence"/>
</dbReference>
<dbReference type="InterPro" id="IPR047740">
    <property type="entry name" value="SMEK_dom"/>
</dbReference>
<gene>
    <name evidence="2" type="ORF">QDQ28_07215</name>
</gene>
<accession>A0AAP4A678</accession>
<dbReference type="SUPFAM" id="SSF52540">
    <property type="entry name" value="P-loop containing nucleoside triphosphate hydrolases"/>
    <property type="match status" value="1"/>
</dbReference>
<dbReference type="RefSeq" id="WP_279857468.1">
    <property type="nucleotide sequence ID" value="NZ_JARVUX010000002.1"/>
</dbReference>
<reference evidence="2" key="1">
    <citation type="submission" date="2023-04" db="EMBL/GenBank/DDBJ databases">
        <title>Epidemiological investigation of Clostridium perfringens isolated from cattle.</title>
        <authorList>
            <person name="Tian R."/>
        </authorList>
    </citation>
    <scope>NUCLEOTIDE SEQUENCE</scope>
    <source>
        <strain evidence="2">ZWCP172</strain>
    </source>
</reference>
<name>A0AAP4A678_CLOPF</name>
<dbReference type="InterPro" id="IPR027417">
    <property type="entry name" value="P-loop_NTPase"/>
</dbReference>
<evidence type="ECO:0000313" key="2">
    <source>
        <dbReference type="EMBL" id="MDH2335978.1"/>
    </source>
</evidence>
<comment type="caution">
    <text evidence="2">The sequence shown here is derived from an EMBL/GenBank/DDBJ whole genome shotgun (WGS) entry which is preliminary data.</text>
</comment>
<evidence type="ECO:0000313" key="3">
    <source>
        <dbReference type="Proteomes" id="UP001222958"/>
    </source>
</evidence>
<protein>
    <submittedName>
        <fullName evidence="2">SMEK domain-containing protein</fullName>
    </submittedName>
</protein>
<dbReference type="EMBL" id="JARVUX010000002">
    <property type="protein sequence ID" value="MDH2335978.1"/>
    <property type="molecule type" value="Genomic_DNA"/>
</dbReference>
<dbReference type="NCBIfam" id="NF033859">
    <property type="entry name" value="SMEK_N"/>
    <property type="match status" value="1"/>
</dbReference>
<proteinExistence type="predicted"/>
<sequence length="1592" mass="187681">MQKSNERIQFIADYISAYEEKIKLLNINGLFDTAKLFELFAIEVGSLYFGQKFSNLNIDTYTYPCVDLISEDKQIYIQVSTAKDIPAKIKKTLENIRDSKRVEINTLKNIKFFMLNNDSLDKVRDYKGNNKIGNISFTKANDLITTKDVLQRATSDLDFQIALYELLKKDIESIKDNLSKFKEAIENSKSIGLANIDCKINNEYEIDRSDLISKIKAENHKNISIQGEAGIGKSVLCKNIVEGEENVIYARAERFLEENDINNIWGFNVRKTLEYLNGKPIIFFIDSLEFIADIPTKFEILCVLYECTKEYSEAKIITSCRTSDKNAFIKIESNYSVYSYEVPELTISEQLEIIEKYDIIKKMSEMNSYTELLKSPFYINLIVSKITNLDNISDENQLREHIWQYIICLDDSDVKKVVESIVFTRAKEFSLGVISTNYNTKIIKNLVSKEILIRNGQSVRLKYDIFEDICFEQYLDNEFNKCKGKYDEFFEQIKTFGRCIYRRYQIWISNKLLAKNNREKFLYELVFSNKMPQEWRKQTEIGLVKSIYCGQFFSEYEQKIIINGMLNEFIKITNLYAFEINKNYFLNGTSYIQLRPSGNGRVSLINLIAENKLYKKDKILRLDLEKICIDYSKLQSYEKQTAEEVCDILEYIIDENITEYGIDKYYKADNIIKGLLEPIYKMAEYSREWIKQFWGKLTYYYKLGNRSEKRLAENIIDDTIKLKHNKLVEYLPMELCNLAEMFWTYSPVEDSDIDIYGFHERDRNKMCYQYGLSEKAEDYEHRLIFNNKMNNNFFTILFKKNFWIGLNWTINFVNKAVLDLEKKCEGGLPTYEINFIENKRKKSYLGIPEMWLVTTEENRMPMVISDLIYCLKEELKSIIKNDAVVNKETIKFSENVKKLIYERSNNIALLTIIADIGMEFCDKLPGYALELATNICIISYDLTRFSLLIKNPFIEMLEKQMFMTMSMPFRLQDRYNKNDIKQYNLLEYVGNSQIYYGKEIRRRCHNILDYLYSIVPNDKENANNYLQIQKMDLRTAQMVKLDDATIALIPTVTGEAEKRIIQNEKQRQPENSVISLINDCNQKISKNKFELRECLDSIKLLLEIRENCITPVKYDKFLVDLIIIALKSKELDNNTREKLSQLWIDGIRSYFSGQSFIFEYEYCHVLFSQIETNVCSSIKEQIKLLILDLILYEGGNGVIIEIARYAKLYLRNNEEFARAIFNTIFKFAEDEMNHQKFNAQYISKYIPEEKIKFIPNTQPKLLGIDSYIEKDSGEKYKSQKDEIIIEYLFSNTKLDLLNFDIDNYDITTLCYAINCGLSLDDNNFAIIVKKIFRSMINVWKITERTHNSHDILGVYQLFEVMDFFQRELVASETKTSIVLDILFTGVDFSIFTRETIEFYLDVFGILLSEYFDSHIDKEKRVNCENIIYSLESKITEIKEERIKVELYKSLILFTNRYGTRGEWSKYPSGYSYQDKQFLNYLFSKYGVFHLREMLDTIYKLNLDKLLPEILLSVRDVFKNISQTNKLYNDIFEETIKEKKRIVLTMITKAFLNFSDTIKQDYDLINAFEEILEILVEMNYEEAATILDEFRVH</sequence>
<feature type="domain" description="SMEK" evidence="1">
    <location>
        <begin position="11"/>
        <end position="153"/>
    </location>
</feature>